<dbReference type="Pfam" id="PF00392">
    <property type="entry name" value="GntR"/>
    <property type="match status" value="1"/>
</dbReference>
<evidence type="ECO:0000313" key="5">
    <source>
        <dbReference type="EMBL" id="NKY37930.1"/>
    </source>
</evidence>
<sequence length="226" mass="24746">MSVIDFEPVNQRSTAEMIADRLRDAIMRGALEPGAQLGEADLATQFGVSRGPVREAMQRLVSEGLLHSIRNRGIFVIELTLADVVDIYRSRTAIEGGALALILDDRREVAYEALAASVHAMIERAAAGDAAGVSDADQQFHEALVMAADSTRLVRAARTLLIETRMCLGKLQTTYPDLREQADEHVALREAIGAASPARAHRLLRHHMDDAVQRLRSQYAEEPILG</sequence>
<dbReference type="RefSeq" id="WP_068050005.1">
    <property type="nucleotide sequence ID" value="NZ_JAAXOO010000011.1"/>
</dbReference>
<gene>
    <name evidence="5" type="ORF">HGA13_33420</name>
</gene>
<reference evidence="5 6" key="1">
    <citation type="submission" date="2020-04" db="EMBL/GenBank/DDBJ databases">
        <title>MicrobeNet Type strains.</title>
        <authorList>
            <person name="Nicholson A.C."/>
        </authorList>
    </citation>
    <scope>NUCLEOTIDE SEQUENCE [LARGE SCALE GENOMIC DNA]</scope>
    <source>
        <strain evidence="5 6">DSM 45078</strain>
    </source>
</reference>
<keyword evidence="6" id="KW-1185">Reference proteome</keyword>
<dbReference type="Pfam" id="PF07729">
    <property type="entry name" value="FCD"/>
    <property type="match status" value="1"/>
</dbReference>
<evidence type="ECO:0000313" key="6">
    <source>
        <dbReference type="Proteomes" id="UP000565715"/>
    </source>
</evidence>
<evidence type="ECO:0000256" key="2">
    <source>
        <dbReference type="ARBA" id="ARBA00023125"/>
    </source>
</evidence>
<dbReference type="Gene3D" id="1.10.10.10">
    <property type="entry name" value="Winged helix-like DNA-binding domain superfamily/Winged helix DNA-binding domain"/>
    <property type="match status" value="1"/>
</dbReference>
<proteinExistence type="predicted"/>
<keyword evidence="2" id="KW-0238">DNA-binding</keyword>
<dbReference type="InterPro" id="IPR011711">
    <property type="entry name" value="GntR_C"/>
</dbReference>
<evidence type="ECO:0000256" key="1">
    <source>
        <dbReference type="ARBA" id="ARBA00023015"/>
    </source>
</evidence>
<keyword evidence="1" id="KW-0805">Transcription regulation</keyword>
<organism evidence="5 6">
    <name type="scientific">Nocardia speluncae</name>
    <dbReference type="NCBI Taxonomy" id="419477"/>
    <lineage>
        <taxon>Bacteria</taxon>
        <taxon>Bacillati</taxon>
        <taxon>Actinomycetota</taxon>
        <taxon>Actinomycetes</taxon>
        <taxon>Mycobacteriales</taxon>
        <taxon>Nocardiaceae</taxon>
        <taxon>Nocardia</taxon>
    </lineage>
</organism>
<dbReference type="PANTHER" id="PTHR43537:SF45">
    <property type="entry name" value="GNTR FAMILY REGULATORY PROTEIN"/>
    <property type="match status" value="1"/>
</dbReference>
<evidence type="ECO:0000256" key="3">
    <source>
        <dbReference type="ARBA" id="ARBA00023163"/>
    </source>
</evidence>
<dbReference type="SUPFAM" id="SSF46785">
    <property type="entry name" value="Winged helix' DNA-binding domain"/>
    <property type="match status" value="1"/>
</dbReference>
<evidence type="ECO:0000259" key="4">
    <source>
        <dbReference type="PROSITE" id="PS50949"/>
    </source>
</evidence>
<protein>
    <submittedName>
        <fullName evidence="5">GntR family transcriptional regulator</fullName>
    </submittedName>
</protein>
<keyword evidence="3" id="KW-0804">Transcription</keyword>
<dbReference type="InterPro" id="IPR000524">
    <property type="entry name" value="Tscrpt_reg_HTH_GntR"/>
</dbReference>
<dbReference type="InterPro" id="IPR036390">
    <property type="entry name" value="WH_DNA-bd_sf"/>
</dbReference>
<name>A0A846XSV0_9NOCA</name>
<dbReference type="InterPro" id="IPR008920">
    <property type="entry name" value="TF_FadR/GntR_C"/>
</dbReference>
<dbReference type="PANTHER" id="PTHR43537">
    <property type="entry name" value="TRANSCRIPTIONAL REGULATOR, GNTR FAMILY"/>
    <property type="match status" value="1"/>
</dbReference>
<dbReference type="SMART" id="SM00895">
    <property type="entry name" value="FCD"/>
    <property type="match status" value="1"/>
</dbReference>
<dbReference type="Proteomes" id="UP000565715">
    <property type="component" value="Unassembled WGS sequence"/>
</dbReference>
<comment type="caution">
    <text evidence="5">The sequence shown here is derived from an EMBL/GenBank/DDBJ whole genome shotgun (WGS) entry which is preliminary data.</text>
</comment>
<dbReference type="CDD" id="cd07377">
    <property type="entry name" value="WHTH_GntR"/>
    <property type="match status" value="1"/>
</dbReference>
<dbReference type="EMBL" id="JAAXOO010000011">
    <property type="protein sequence ID" value="NKY37930.1"/>
    <property type="molecule type" value="Genomic_DNA"/>
</dbReference>
<dbReference type="SMART" id="SM00345">
    <property type="entry name" value="HTH_GNTR"/>
    <property type="match status" value="1"/>
</dbReference>
<dbReference type="GO" id="GO:0003700">
    <property type="term" value="F:DNA-binding transcription factor activity"/>
    <property type="evidence" value="ECO:0007669"/>
    <property type="project" value="InterPro"/>
</dbReference>
<dbReference type="GO" id="GO:0003677">
    <property type="term" value="F:DNA binding"/>
    <property type="evidence" value="ECO:0007669"/>
    <property type="project" value="UniProtKB-KW"/>
</dbReference>
<dbReference type="PRINTS" id="PR00035">
    <property type="entry name" value="HTHGNTR"/>
</dbReference>
<dbReference type="InterPro" id="IPR036388">
    <property type="entry name" value="WH-like_DNA-bd_sf"/>
</dbReference>
<dbReference type="Gene3D" id="1.20.120.530">
    <property type="entry name" value="GntR ligand-binding domain-like"/>
    <property type="match status" value="1"/>
</dbReference>
<accession>A0A846XSV0</accession>
<feature type="domain" description="HTH gntR-type" evidence="4">
    <location>
        <begin position="12"/>
        <end position="79"/>
    </location>
</feature>
<dbReference type="PROSITE" id="PS50949">
    <property type="entry name" value="HTH_GNTR"/>
    <property type="match status" value="1"/>
</dbReference>
<dbReference type="SUPFAM" id="SSF48008">
    <property type="entry name" value="GntR ligand-binding domain-like"/>
    <property type="match status" value="1"/>
</dbReference>
<dbReference type="AlphaFoldDB" id="A0A846XSV0"/>